<sequence length="71" mass="8411">MLPLKSERPDTSKSEVKEKKDAVGKRSRRNKKDNHKKIEEEEEEKKKKKKKEGKWFLQAFDMLDHGVTEGI</sequence>
<keyword evidence="3" id="KW-1185">Reference proteome</keyword>
<proteinExistence type="predicted"/>
<feature type="compositionally biased region" description="Basic and acidic residues" evidence="1">
    <location>
        <begin position="1"/>
        <end position="24"/>
    </location>
</feature>
<organism evidence="2 3">
    <name type="scientific">Lactuca virosa</name>
    <dbReference type="NCBI Taxonomy" id="75947"/>
    <lineage>
        <taxon>Eukaryota</taxon>
        <taxon>Viridiplantae</taxon>
        <taxon>Streptophyta</taxon>
        <taxon>Embryophyta</taxon>
        <taxon>Tracheophyta</taxon>
        <taxon>Spermatophyta</taxon>
        <taxon>Magnoliopsida</taxon>
        <taxon>eudicotyledons</taxon>
        <taxon>Gunneridae</taxon>
        <taxon>Pentapetalae</taxon>
        <taxon>asterids</taxon>
        <taxon>campanulids</taxon>
        <taxon>Asterales</taxon>
        <taxon>Asteraceae</taxon>
        <taxon>Cichorioideae</taxon>
        <taxon>Cichorieae</taxon>
        <taxon>Lactucinae</taxon>
        <taxon>Lactuca</taxon>
    </lineage>
</organism>
<dbReference type="EMBL" id="CAKMRJ010000002">
    <property type="protein sequence ID" value="CAH1415832.1"/>
    <property type="molecule type" value="Genomic_DNA"/>
</dbReference>
<comment type="caution">
    <text evidence="2">The sequence shown here is derived from an EMBL/GenBank/DDBJ whole genome shotgun (WGS) entry which is preliminary data.</text>
</comment>
<dbReference type="AlphaFoldDB" id="A0AAU9LQI1"/>
<evidence type="ECO:0000313" key="3">
    <source>
        <dbReference type="Proteomes" id="UP001157418"/>
    </source>
</evidence>
<accession>A0AAU9LQI1</accession>
<gene>
    <name evidence="2" type="ORF">LVIROSA_LOCUS3645</name>
</gene>
<feature type="compositionally biased region" description="Basic residues" evidence="1">
    <location>
        <begin position="25"/>
        <end position="35"/>
    </location>
</feature>
<feature type="region of interest" description="Disordered" evidence="1">
    <location>
        <begin position="1"/>
        <end position="51"/>
    </location>
</feature>
<evidence type="ECO:0000256" key="1">
    <source>
        <dbReference type="SAM" id="MobiDB-lite"/>
    </source>
</evidence>
<reference evidence="2 3" key="1">
    <citation type="submission" date="2022-01" db="EMBL/GenBank/DDBJ databases">
        <authorList>
            <person name="Xiong W."/>
            <person name="Schranz E."/>
        </authorList>
    </citation>
    <scope>NUCLEOTIDE SEQUENCE [LARGE SCALE GENOMIC DNA]</scope>
</reference>
<evidence type="ECO:0000313" key="2">
    <source>
        <dbReference type="EMBL" id="CAH1415832.1"/>
    </source>
</evidence>
<protein>
    <submittedName>
        <fullName evidence="2">Uncharacterized protein</fullName>
    </submittedName>
</protein>
<name>A0AAU9LQI1_9ASTR</name>
<dbReference type="Proteomes" id="UP001157418">
    <property type="component" value="Unassembled WGS sequence"/>
</dbReference>